<dbReference type="SUPFAM" id="SSF52980">
    <property type="entry name" value="Restriction endonuclease-like"/>
    <property type="match status" value="1"/>
</dbReference>
<gene>
    <name evidence="2" type="ordered locus">Dtox_0123</name>
</gene>
<accession>C8W2T0</accession>
<dbReference type="PANTHER" id="PTHR34107:SF4">
    <property type="entry name" value="SLL1222 PROTEIN"/>
    <property type="match status" value="1"/>
</dbReference>
<protein>
    <recommendedName>
        <fullName evidence="1">Putative restriction endonuclease domain-containing protein</fullName>
    </recommendedName>
</protein>
<keyword evidence="3" id="KW-1185">Reference proteome</keyword>
<dbReference type="InterPro" id="IPR011335">
    <property type="entry name" value="Restrct_endonuc-II-like"/>
</dbReference>
<dbReference type="eggNOG" id="COG4636">
    <property type="taxonomic scope" value="Bacteria"/>
</dbReference>
<proteinExistence type="predicted"/>
<evidence type="ECO:0000259" key="1">
    <source>
        <dbReference type="Pfam" id="PF05685"/>
    </source>
</evidence>
<dbReference type="HOGENOM" id="CLU_076312_0_2_9"/>
<organism evidence="2 3">
    <name type="scientific">Desulfofarcimen acetoxidans (strain ATCC 49208 / DSM 771 / KCTC 5769 / VKM B-1644 / 5575)</name>
    <name type="common">Desulfotomaculum acetoxidans</name>
    <dbReference type="NCBI Taxonomy" id="485916"/>
    <lineage>
        <taxon>Bacteria</taxon>
        <taxon>Bacillati</taxon>
        <taxon>Bacillota</taxon>
        <taxon>Clostridia</taxon>
        <taxon>Eubacteriales</taxon>
        <taxon>Peptococcaceae</taxon>
        <taxon>Desulfofarcimen</taxon>
    </lineage>
</organism>
<feature type="domain" description="Putative restriction endonuclease" evidence="1">
    <location>
        <begin position="17"/>
        <end position="180"/>
    </location>
</feature>
<dbReference type="PANTHER" id="PTHR34107">
    <property type="entry name" value="SLL0198 PROTEIN-RELATED"/>
    <property type="match status" value="1"/>
</dbReference>
<evidence type="ECO:0000313" key="3">
    <source>
        <dbReference type="Proteomes" id="UP000002217"/>
    </source>
</evidence>
<reference evidence="2 3" key="1">
    <citation type="journal article" date="2009" name="Stand. Genomic Sci.">
        <title>Complete genome sequence of Desulfotomaculum acetoxidans type strain (5575).</title>
        <authorList>
            <person name="Spring S."/>
            <person name="Lapidus A."/>
            <person name="Schroder M."/>
            <person name="Gleim D."/>
            <person name="Sims D."/>
            <person name="Meincke L."/>
            <person name="Glavina Del Rio T."/>
            <person name="Tice H."/>
            <person name="Copeland A."/>
            <person name="Cheng J.F."/>
            <person name="Lucas S."/>
            <person name="Chen F."/>
            <person name="Nolan M."/>
            <person name="Bruce D."/>
            <person name="Goodwin L."/>
            <person name="Pitluck S."/>
            <person name="Ivanova N."/>
            <person name="Mavromatis K."/>
            <person name="Mikhailova N."/>
            <person name="Pati A."/>
            <person name="Chen A."/>
            <person name="Palaniappan K."/>
            <person name="Land M."/>
            <person name="Hauser L."/>
            <person name="Chang Y.J."/>
            <person name="Jeffries C.D."/>
            <person name="Chain P."/>
            <person name="Saunders E."/>
            <person name="Brettin T."/>
            <person name="Detter J.C."/>
            <person name="Goker M."/>
            <person name="Bristow J."/>
            <person name="Eisen J.A."/>
            <person name="Markowitz V."/>
            <person name="Hugenholtz P."/>
            <person name="Kyrpides N.C."/>
            <person name="Klenk H.P."/>
            <person name="Han C."/>
        </authorList>
    </citation>
    <scope>NUCLEOTIDE SEQUENCE [LARGE SCALE GENOMIC DNA]</scope>
    <source>
        <strain evidence="3">ATCC 49208 / DSM 771 / VKM B-1644</strain>
    </source>
</reference>
<dbReference type="AlphaFoldDB" id="C8W2T0"/>
<dbReference type="InterPro" id="IPR012296">
    <property type="entry name" value="Nuclease_put_TT1808"/>
</dbReference>
<name>C8W2T0_DESAS</name>
<sequence>MGLNVPTVSTGKKYTIEDYLKLDDGQSYELIEGELILVPRPRTKHQKIANRFFANLDRFVLMNNLGEVNGDVDVYLEEEVVAPDVFFVAKERLTIVGEMNIQGAPDLVVEVLSPSTARYDRKKKSRLYFRNGVKEYWLADPDQQLVEVLVAGEKEWKWIGVFDREDILTSNLLPGLEINLGEIFR</sequence>
<evidence type="ECO:0000313" key="2">
    <source>
        <dbReference type="EMBL" id="ACV61086.1"/>
    </source>
</evidence>
<dbReference type="EMBL" id="CP001720">
    <property type="protein sequence ID" value="ACV61086.1"/>
    <property type="molecule type" value="Genomic_DNA"/>
</dbReference>
<dbReference type="KEGG" id="dae:Dtox_0123"/>
<dbReference type="InterPro" id="IPR008538">
    <property type="entry name" value="Uma2"/>
</dbReference>
<dbReference type="Proteomes" id="UP000002217">
    <property type="component" value="Chromosome"/>
</dbReference>
<dbReference type="Pfam" id="PF05685">
    <property type="entry name" value="Uma2"/>
    <property type="match status" value="1"/>
</dbReference>
<dbReference type="STRING" id="485916.Dtox_0123"/>
<dbReference type="Gene3D" id="3.90.1570.10">
    <property type="entry name" value="tt1808, chain A"/>
    <property type="match status" value="1"/>
</dbReference>
<dbReference type="CDD" id="cd06260">
    <property type="entry name" value="DUF820-like"/>
    <property type="match status" value="1"/>
</dbReference>